<dbReference type="InterPro" id="IPR018383">
    <property type="entry name" value="UPF0324_pro"/>
</dbReference>
<feature type="transmembrane region" description="Helical" evidence="7">
    <location>
        <begin position="31"/>
        <end position="49"/>
    </location>
</feature>
<keyword evidence="5 7" id="KW-1133">Transmembrane helix</keyword>
<evidence type="ECO:0000313" key="8">
    <source>
        <dbReference type="EMBL" id="MDC4242008.1"/>
    </source>
</evidence>
<gene>
    <name evidence="8" type="ORF">NE398_17880</name>
</gene>
<sequence>MKKIKSILPGLIICLIIGIISEILGKRFSTVGAASFAIFIGIVVGNTIFKGNKYDNGTKFAEKDLLNYSIVLMGANLNLSEILELGFNGLIFVVLQMILTITITYWIGRKLKFNRKYCLLMSSGNAVCGSSAIGATAPVIDADDSDKVISITIVNVIGTILMILLPFITAALYNNETLQTSAMMGGILQSVGQVIGSAKFVSDDVVKLATVFKIIRIILLVAVVLVFEKIDLSKESSAKEKSNTELIKEENKDNSKAIKKRKINIPWFINGFFIICILYTIGAVPQFISSMFKWISSNFEIIALAGIGMRVKINDLIKEGPKAMLYGGTVGVCQIIFAIVLISICF</sequence>
<evidence type="ECO:0000256" key="4">
    <source>
        <dbReference type="ARBA" id="ARBA00022692"/>
    </source>
</evidence>
<dbReference type="PANTHER" id="PTHR30106:SF2">
    <property type="entry name" value="UPF0324 INNER MEMBRANE PROTEIN YEIH"/>
    <property type="match status" value="1"/>
</dbReference>
<dbReference type="Pfam" id="PF03601">
    <property type="entry name" value="Cons_hypoth698"/>
    <property type="match status" value="1"/>
</dbReference>
<feature type="transmembrane region" description="Helical" evidence="7">
    <location>
        <begin position="152"/>
        <end position="173"/>
    </location>
</feature>
<dbReference type="GO" id="GO:0005886">
    <property type="term" value="C:plasma membrane"/>
    <property type="evidence" value="ECO:0007669"/>
    <property type="project" value="UniProtKB-SubCell"/>
</dbReference>
<dbReference type="InterPro" id="IPR036259">
    <property type="entry name" value="MFS_trans_sf"/>
</dbReference>
<comment type="caution">
    <text evidence="8">The sequence shown here is derived from an EMBL/GenBank/DDBJ whole genome shotgun (WGS) entry which is preliminary data.</text>
</comment>
<proteinExistence type="inferred from homology"/>
<keyword evidence="9" id="KW-1185">Reference proteome</keyword>
<reference evidence="8" key="1">
    <citation type="submission" date="2022-05" db="EMBL/GenBank/DDBJ databases">
        <title>Draft genome sequence of Clostridium tertium strain CP3 isolated from Peru.</title>
        <authorList>
            <person name="Hurtado R."/>
            <person name="Lima L."/>
            <person name="Sousa T."/>
            <person name="Jaiswal A.K."/>
            <person name="Tiwari S."/>
            <person name="Maturrano L."/>
            <person name="Brenig B."/>
            <person name="Azevedo V."/>
        </authorList>
    </citation>
    <scope>NUCLEOTIDE SEQUENCE</scope>
    <source>
        <strain evidence="8">CP3</strain>
    </source>
</reference>
<evidence type="ECO:0000256" key="1">
    <source>
        <dbReference type="ARBA" id="ARBA00004651"/>
    </source>
</evidence>
<protein>
    <submittedName>
        <fullName evidence="8">Sulfate exporter family transporter</fullName>
    </submittedName>
</protein>
<dbReference type="PANTHER" id="PTHR30106">
    <property type="entry name" value="INNER MEMBRANE PROTEIN YEIH-RELATED"/>
    <property type="match status" value="1"/>
</dbReference>
<evidence type="ECO:0000256" key="6">
    <source>
        <dbReference type="ARBA" id="ARBA00023136"/>
    </source>
</evidence>
<dbReference type="RefSeq" id="WP_111931514.1">
    <property type="nucleotide sequence ID" value="NZ_BAAACM010000021.1"/>
</dbReference>
<dbReference type="GeneID" id="93045416"/>
<organism evidence="8 9">
    <name type="scientific">Clostridium tertium</name>
    <dbReference type="NCBI Taxonomy" id="1559"/>
    <lineage>
        <taxon>Bacteria</taxon>
        <taxon>Bacillati</taxon>
        <taxon>Bacillota</taxon>
        <taxon>Clostridia</taxon>
        <taxon>Eubacteriales</taxon>
        <taxon>Clostridiaceae</taxon>
        <taxon>Clostridium</taxon>
    </lineage>
</organism>
<comment type="subcellular location">
    <subcellularLocation>
        <location evidence="1">Cell membrane</location>
        <topology evidence="1">Multi-pass membrane protein</topology>
    </subcellularLocation>
</comment>
<feature type="transmembrane region" description="Helical" evidence="7">
    <location>
        <begin position="323"/>
        <end position="344"/>
    </location>
</feature>
<evidence type="ECO:0000256" key="3">
    <source>
        <dbReference type="ARBA" id="ARBA00022475"/>
    </source>
</evidence>
<evidence type="ECO:0000313" key="9">
    <source>
        <dbReference type="Proteomes" id="UP001141183"/>
    </source>
</evidence>
<comment type="similarity">
    <text evidence="2">Belongs to the UPF0324 family.</text>
</comment>
<feature type="transmembrane region" description="Helical" evidence="7">
    <location>
        <begin position="208"/>
        <end position="227"/>
    </location>
</feature>
<feature type="transmembrane region" description="Helical" evidence="7">
    <location>
        <begin position="89"/>
        <end position="107"/>
    </location>
</feature>
<keyword evidence="6 7" id="KW-0472">Membrane</keyword>
<evidence type="ECO:0000256" key="5">
    <source>
        <dbReference type="ARBA" id="ARBA00022989"/>
    </source>
</evidence>
<feature type="transmembrane region" description="Helical" evidence="7">
    <location>
        <begin position="265"/>
        <end position="288"/>
    </location>
</feature>
<keyword evidence="4 7" id="KW-0812">Transmembrane</keyword>
<evidence type="ECO:0000256" key="7">
    <source>
        <dbReference type="SAM" id="Phobius"/>
    </source>
</evidence>
<feature type="transmembrane region" description="Helical" evidence="7">
    <location>
        <begin position="119"/>
        <end position="140"/>
    </location>
</feature>
<dbReference type="AlphaFoldDB" id="A0A9X3XN30"/>
<keyword evidence="3" id="KW-1003">Cell membrane</keyword>
<dbReference type="SUPFAM" id="SSF103473">
    <property type="entry name" value="MFS general substrate transporter"/>
    <property type="match status" value="1"/>
</dbReference>
<dbReference type="Proteomes" id="UP001141183">
    <property type="component" value="Unassembled WGS sequence"/>
</dbReference>
<name>A0A9X3XN30_9CLOT</name>
<accession>A0A9X3XN30</accession>
<dbReference type="EMBL" id="JAMRYU010000022">
    <property type="protein sequence ID" value="MDC4242008.1"/>
    <property type="molecule type" value="Genomic_DNA"/>
</dbReference>
<evidence type="ECO:0000256" key="2">
    <source>
        <dbReference type="ARBA" id="ARBA00007977"/>
    </source>
</evidence>
<feature type="transmembrane region" description="Helical" evidence="7">
    <location>
        <begin position="7"/>
        <end position="25"/>
    </location>
</feature>